<gene>
    <name evidence="1" type="ORF">CH380_19765</name>
</gene>
<dbReference type="AlphaFoldDB" id="A0A2M9YJ49"/>
<dbReference type="Proteomes" id="UP000232188">
    <property type="component" value="Unassembled WGS sequence"/>
</dbReference>
<evidence type="ECO:0000313" key="1">
    <source>
        <dbReference type="EMBL" id="PJZ51526.1"/>
    </source>
</evidence>
<comment type="caution">
    <text evidence="1">The sequence shown here is derived from an EMBL/GenBank/DDBJ whole genome shotgun (WGS) entry which is preliminary data.</text>
</comment>
<name>A0A2M9YJ49_9LEPT</name>
<dbReference type="EMBL" id="NPDV01000023">
    <property type="protein sequence ID" value="PJZ51526.1"/>
    <property type="molecule type" value="Genomic_DNA"/>
</dbReference>
<evidence type="ECO:0000313" key="2">
    <source>
        <dbReference type="Proteomes" id="UP000232188"/>
    </source>
</evidence>
<accession>A0A2M9YJ49</accession>
<sequence>MTGPHTLDQLIEIKKAFEANTALNGATPFVDINSSGAVLSMQSLDKVFVATVSTDKDFKFLKEVPRRTTNQVIVEYNRNRSHGGGWYNSSYIGQSDEPSFRDPQLDRLYNEINYIAEGYSFNKVVDTVNNSQDPELTQSNAALRRGMENQMRKIWFGKKDLNKLEQDGFETQVKSLGKNFYTDCRGALPAVDEMKYYSSQVRTKQFGQVNYAKMHPATKALYDQNYDRVGGAIVIQNNNQSPGNTSLSNIVHGVADSNAKDNIILFDDDIWLDRHEWGVPMKHDQVGTWVEGATSDTDAPATPSFSIASLPSVPGSLFTGSYVGTYKYRISAGDFRHWSKACNEQSIAIPNGGAAELTITPGTGGVPETRYVIFRETGPNSSLIRYMREVKKNTAGPTTIVQDLNEDLPGTTIMVMGDFNSKSASDDTRTLVLTELLGYTKTLFPYGAGGALRSRLGIVENYSVLQILAEDKFRVFTNVPVRL</sequence>
<dbReference type="RefSeq" id="WP_100787485.1">
    <property type="nucleotide sequence ID" value="NZ_NPDV01000023.1"/>
</dbReference>
<proteinExistence type="predicted"/>
<organism evidence="1 2">
    <name type="scientific">Leptospira adleri</name>
    <dbReference type="NCBI Taxonomy" id="2023186"/>
    <lineage>
        <taxon>Bacteria</taxon>
        <taxon>Pseudomonadati</taxon>
        <taxon>Spirochaetota</taxon>
        <taxon>Spirochaetia</taxon>
        <taxon>Leptospirales</taxon>
        <taxon>Leptospiraceae</taxon>
        <taxon>Leptospira</taxon>
    </lineage>
</organism>
<protein>
    <submittedName>
        <fullName evidence="1">Capsid protein</fullName>
    </submittedName>
</protein>
<reference evidence="1 2" key="1">
    <citation type="submission" date="2017-07" db="EMBL/GenBank/DDBJ databases">
        <title>Leptospira spp. isolated from tropical soils.</title>
        <authorList>
            <person name="Thibeaux R."/>
            <person name="Iraola G."/>
            <person name="Ferres I."/>
            <person name="Bierque E."/>
            <person name="Girault D."/>
            <person name="Soupe-Gilbert M.-E."/>
            <person name="Picardeau M."/>
            <person name="Goarant C."/>
        </authorList>
    </citation>
    <scope>NUCLEOTIDE SEQUENCE [LARGE SCALE GENOMIC DNA]</scope>
    <source>
        <strain evidence="1 2">FH2-B-C1</strain>
    </source>
</reference>